<dbReference type="Proteomes" id="UP000290289">
    <property type="component" value="Chromosome 5"/>
</dbReference>
<evidence type="ECO:0000256" key="5">
    <source>
        <dbReference type="SAM" id="Phobius"/>
    </source>
</evidence>
<name>A0A498JTY7_MALDO</name>
<keyword evidence="1" id="KW-0723">Serine/threonine-protein kinase</keyword>
<evidence type="ECO:0000256" key="4">
    <source>
        <dbReference type="SAM" id="MobiDB-lite"/>
    </source>
</evidence>
<dbReference type="InterPro" id="IPR000719">
    <property type="entry name" value="Prot_kinase_dom"/>
</dbReference>
<dbReference type="FunFam" id="1.10.510.10:FF:000495">
    <property type="entry name" value="calcium/calmodulin-regulated receptor-like kinase 1"/>
    <property type="match status" value="1"/>
</dbReference>
<sequence length="431" mass="47950">MESKSITWDLVIGIATGFALGLLVGMVALCWARIRGRRCRRIQSQKSISAQKETAAAAVAGKGVSNGGADSSSSTITVSEPSKFGQDSPRNSEWNNMPMWLEGLRRKSLVSACGIPKYSFRDIQEATYNFATTIGQGAFGPVYKAQMSTGDTFAVKVLASNSTQGQSEFLTEVLLLGRLHHKNLVTLVGYIAEVEQHMLLYKYMSNGSLFSHLHDENLKPLSWDLRVDIALDIARGLEYLHYGAVPPVVHRDIKSSNILLDRLMRARVADFGLSRQEKNETRSSNIRGTLGYVDPEYVLTKMYTKKCDVYSFGVLLFELITGRNPQQGLMEYVELAAIDTEDKLRWQEIVDPRLDGKFNAEQLSNVSDLASKCVSSVSSNRPSLRNIVQTLSLILTTMHNMGNHTHCSTPATEETFIEIDLLENEDVLIER</sequence>
<feature type="domain" description="Protein kinase" evidence="6">
    <location>
        <begin position="128"/>
        <end position="394"/>
    </location>
</feature>
<proteinExistence type="predicted"/>
<dbReference type="SMART" id="SM00220">
    <property type="entry name" value="S_TKc"/>
    <property type="match status" value="1"/>
</dbReference>
<evidence type="ECO:0000256" key="3">
    <source>
        <dbReference type="ARBA" id="ARBA00022840"/>
    </source>
</evidence>
<evidence type="ECO:0000256" key="2">
    <source>
        <dbReference type="ARBA" id="ARBA00022741"/>
    </source>
</evidence>
<protein>
    <recommendedName>
        <fullName evidence="6">Protein kinase domain-containing protein</fullName>
    </recommendedName>
</protein>
<keyword evidence="5" id="KW-1133">Transmembrane helix</keyword>
<dbReference type="PROSITE" id="PS50011">
    <property type="entry name" value="PROTEIN_KINASE_DOM"/>
    <property type="match status" value="1"/>
</dbReference>
<evidence type="ECO:0000313" key="7">
    <source>
        <dbReference type="EMBL" id="RXH99328.1"/>
    </source>
</evidence>
<evidence type="ECO:0000313" key="8">
    <source>
        <dbReference type="Proteomes" id="UP000290289"/>
    </source>
</evidence>
<keyword evidence="1" id="KW-0808">Transferase</keyword>
<reference evidence="7 8" key="1">
    <citation type="submission" date="2018-10" db="EMBL/GenBank/DDBJ databases">
        <title>A high-quality apple genome assembly.</title>
        <authorList>
            <person name="Hu J."/>
        </authorList>
    </citation>
    <scope>NUCLEOTIDE SEQUENCE [LARGE SCALE GENOMIC DNA]</scope>
    <source>
        <strain evidence="8">cv. HFTH1</strain>
        <tissue evidence="7">Young leaf</tissue>
    </source>
</reference>
<dbReference type="EMBL" id="RDQH01000331">
    <property type="protein sequence ID" value="RXH99328.1"/>
    <property type="molecule type" value="Genomic_DNA"/>
</dbReference>
<dbReference type="Gene3D" id="1.10.510.10">
    <property type="entry name" value="Transferase(Phosphotransferase) domain 1"/>
    <property type="match status" value="1"/>
</dbReference>
<feature type="compositionally biased region" description="Low complexity" evidence="4">
    <location>
        <begin position="71"/>
        <end position="82"/>
    </location>
</feature>
<keyword evidence="3" id="KW-0067">ATP-binding</keyword>
<comment type="caution">
    <text evidence="7">The sequence shown here is derived from an EMBL/GenBank/DDBJ whole genome shotgun (WGS) entry which is preliminary data.</text>
</comment>
<dbReference type="Gene3D" id="3.30.200.20">
    <property type="entry name" value="Phosphorylase Kinase, domain 1"/>
    <property type="match status" value="1"/>
</dbReference>
<keyword evidence="5" id="KW-0812">Transmembrane</keyword>
<accession>A0A498JTY7</accession>
<dbReference type="GO" id="GO:0004674">
    <property type="term" value="F:protein serine/threonine kinase activity"/>
    <property type="evidence" value="ECO:0007669"/>
    <property type="project" value="UniProtKB-KW"/>
</dbReference>
<evidence type="ECO:0000259" key="6">
    <source>
        <dbReference type="PROSITE" id="PS50011"/>
    </source>
</evidence>
<dbReference type="PROSITE" id="PS00108">
    <property type="entry name" value="PROTEIN_KINASE_ST"/>
    <property type="match status" value="1"/>
</dbReference>
<dbReference type="InterPro" id="IPR011009">
    <property type="entry name" value="Kinase-like_dom_sf"/>
</dbReference>
<dbReference type="PANTHER" id="PTHR47989:SF24">
    <property type="entry name" value="CALCIUM_CALMODULIN-REGULATED RECEPTOR-LIKE KINASE 1 ISOFORM X1"/>
    <property type="match status" value="1"/>
</dbReference>
<dbReference type="AlphaFoldDB" id="A0A498JTY7"/>
<keyword evidence="8" id="KW-1185">Reference proteome</keyword>
<keyword evidence="1" id="KW-0418">Kinase</keyword>
<feature type="transmembrane region" description="Helical" evidence="5">
    <location>
        <begin position="6"/>
        <end position="32"/>
    </location>
</feature>
<dbReference type="GO" id="GO:0005524">
    <property type="term" value="F:ATP binding"/>
    <property type="evidence" value="ECO:0007669"/>
    <property type="project" value="UniProtKB-KW"/>
</dbReference>
<keyword evidence="5" id="KW-0472">Membrane</keyword>
<dbReference type="Pfam" id="PF00069">
    <property type="entry name" value="Pkinase"/>
    <property type="match status" value="1"/>
</dbReference>
<evidence type="ECO:0000256" key="1">
    <source>
        <dbReference type="ARBA" id="ARBA00022527"/>
    </source>
</evidence>
<organism evidence="7 8">
    <name type="scientific">Malus domestica</name>
    <name type="common">Apple</name>
    <name type="synonym">Pyrus malus</name>
    <dbReference type="NCBI Taxonomy" id="3750"/>
    <lineage>
        <taxon>Eukaryota</taxon>
        <taxon>Viridiplantae</taxon>
        <taxon>Streptophyta</taxon>
        <taxon>Embryophyta</taxon>
        <taxon>Tracheophyta</taxon>
        <taxon>Spermatophyta</taxon>
        <taxon>Magnoliopsida</taxon>
        <taxon>eudicotyledons</taxon>
        <taxon>Gunneridae</taxon>
        <taxon>Pentapetalae</taxon>
        <taxon>rosids</taxon>
        <taxon>fabids</taxon>
        <taxon>Rosales</taxon>
        <taxon>Rosaceae</taxon>
        <taxon>Amygdaloideae</taxon>
        <taxon>Maleae</taxon>
        <taxon>Malus</taxon>
    </lineage>
</organism>
<feature type="region of interest" description="Disordered" evidence="4">
    <location>
        <begin position="62"/>
        <end position="91"/>
    </location>
</feature>
<gene>
    <name evidence="7" type="ORF">DVH24_011653</name>
</gene>
<dbReference type="InterPro" id="IPR008271">
    <property type="entry name" value="Ser/Thr_kinase_AS"/>
</dbReference>
<dbReference type="SUPFAM" id="SSF56112">
    <property type="entry name" value="Protein kinase-like (PK-like)"/>
    <property type="match status" value="1"/>
</dbReference>
<dbReference type="PANTHER" id="PTHR47989">
    <property type="entry name" value="OS01G0750732 PROTEIN"/>
    <property type="match status" value="1"/>
</dbReference>
<keyword evidence="2" id="KW-0547">Nucleotide-binding</keyword>